<keyword evidence="3" id="KW-1185">Reference proteome</keyword>
<dbReference type="Pfam" id="PF05193">
    <property type="entry name" value="Peptidase_M16_C"/>
    <property type="match status" value="1"/>
</dbReference>
<organism evidence="2 3">
    <name type="scientific">Elioraea tepida</name>
    <dbReference type="NCBI Taxonomy" id="2843330"/>
    <lineage>
        <taxon>Bacteria</taxon>
        <taxon>Pseudomonadati</taxon>
        <taxon>Pseudomonadota</taxon>
        <taxon>Alphaproteobacteria</taxon>
        <taxon>Acetobacterales</taxon>
        <taxon>Elioraeaceae</taxon>
        <taxon>Elioraea</taxon>
    </lineage>
</organism>
<dbReference type="RefSeq" id="WP_218284207.1">
    <property type="nucleotide sequence ID" value="NZ_CP076448.1"/>
</dbReference>
<dbReference type="PANTHER" id="PTHR11851">
    <property type="entry name" value="METALLOPROTEASE"/>
    <property type="match status" value="1"/>
</dbReference>
<dbReference type="Proteomes" id="UP000694001">
    <property type="component" value="Chromosome"/>
</dbReference>
<dbReference type="AlphaFoldDB" id="A0A975YIG0"/>
<sequence>MSGTRSSGWSVPVQTVASPGGIRAWLIEDHSVPVVSLSFSFRGGAALDPEGREGRASLAAALLDQGAGELDTAGFATALRDRAVSLSFGAGRDELTGSLRCLAEETGFAASMLALALTRPRFDAEALARVKAQRLIALRRKAEEPRTIASRAWWERAVAPHPFARPPGGTEAALGQLGRDDLLAALEVQVRRGALVVGAAGAIDAAGLGRMLDEAFGGVAEGVAPEVPPLPAPRAFGLAITERAVPQAVAVFGHGGPDPDDPDWEAFQVVNWILGGGGFSSRLTEEIREKRGLTYGIGTQLAPFRGRSLILGSVSTENARFGETLALLKAEWARMAEAGPTAEEVAAARAYLTGSFPLGFTSSGQIAGTLASLQTLGRPPEWLAGRIGRIEAVTLADARRAAARLYDPAALSISVVSRPGI</sequence>
<reference evidence="2" key="1">
    <citation type="submission" date="2021-06" db="EMBL/GenBank/DDBJ databases">
        <title>Elioraea tepida, sp. nov., a moderately thermophilic aerobic anoxygenic phototrophic bacterium isolated from an alkaline siliceous hot spring mat community in Yellowstone National Park, WY, USA.</title>
        <authorList>
            <person name="Saini M.K."/>
            <person name="Yoshida S."/>
            <person name="Sebastian A."/>
            <person name="Hirose S."/>
            <person name="Hara E."/>
            <person name="Tamaki H."/>
            <person name="Soulier N.T."/>
            <person name="Albert I."/>
            <person name="Hanada S."/>
            <person name="Bryant D.A."/>
            <person name="Tank M."/>
        </authorList>
    </citation>
    <scope>NUCLEOTIDE SEQUENCE</scope>
    <source>
        <strain evidence="2">MS-P2</strain>
    </source>
</reference>
<protein>
    <submittedName>
        <fullName evidence="2">Insulinase family protein</fullName>
    </submittedName>
</protein>
<dbReference type="KEGG" id="elio:KO353_08270"/>
<dbReference type="PANTHER" id="PTHR11851:SF224">
    <property type="entry name" value="PROCESSING PROTEASE"/>
    <property type="match status" value="1"/>
</dbReference>
<name>A0A975YIG0_9PROT</name>
<dbReference type="InterPro" id="IPR050361">
    <property type="entry name" value="MPP/UQCRC_Complex"/>
</dbReference>
<evidence type="ECO:0000313" key="2">
    <source>
        <dbReference type="EMBL" id="QXM23347.1"/>
    </source>
</evidence>
<accession>A0A975YIG0</accession>
<proteinExistence type="predicted"/>
<dbReference type="EMBL" id="CP076448">
    <property type="protein sequence ID" value="QXM23347.1"/>
    <property type="molecule type" value="Genomic_DNA"/>
</dbReference>
<evidence type="ECO:0000259" key="1">
    <source>
        <dbReference type="Pfam" id="PF05193"/>
    </source>
</evidence>
<gene>
    <name evidence="2" type="ORF">KO353_08270</name>
</gene>
<feature type="domain" description="Peptidase M16 C-terminal" evidence="1">
    <location>
        <begin position="179"/>
        <end position="351"/>
    </location>
</feature>
<evidence type="ECO:0000313" key="3">
    <source>
        <dbReference type="Proteomes" id="UP000694001"/>
    </source>
</evidence>
<dbReference type="InterPro" id="IPR007863">
    <property type="entry name" value="Peptidase_M16_C"/>
</dbReference>